<dbReference type="EMBL" id="JACOQH010000009">
    <property type="protein sequence ID" value="MBC5754603.1"/>
    <property type="molecule type" value="Genomic_DNA"/>
</dbReference>
<reference evidence="2 3" key="1">
    <citation type="submission" date="2020-08" db="EMBL/GenBank/DDBJ databases">
        <title>Genome public.</title>
        <authorList>
            <person name="Liu C."/>
            <person name="Sun Q."/>
        </authorList>
    </citation>
    <scope>NUCLEOTIDE SEQUENCE [LARGE SCALE GENOMIC DNA]</scope>
    <source>
        <strain evidence="2 3">BX0805</strain>
    </source>
</reference>
<keyword evidence="3" id="KW-1185">Reference proteome</keyword>
<evidence type="ECO:0000256" key="1">
    <source>
        <dbReference type="SAM" id="Coils"/>
    </source>
</evidence>
<evidence type="ECO:0000313" key="2">
    <source>
        <dbReference type="EMBL" id="MBC5754603.1"/>
    </source>
</evidence>
<evidence type="ECO:0008006" key="4">
    <source>
        <dbReference type="Google" id="ProtNLM"/>
    </source>
</evidence>
<comment type="caution">
    <text evidence="2">The sequence shown here is derived from an EMBL/GenBank/DDBJ whole genome shotgun (WGS) entry which is preliminary data.</text>
</comment>
<feature type="coiled-coil region" evidence="1">
    <location>
        <begin position="65"/>
        <end position="113"/>
    </location>
</feature>
<dbReference type="RefSeq" id="WP_147619344.1">
    <property type="nucleotide sequence ID" value="NZ_JACOQH010000009.1"/>
</dbReference>
<gene>
    <name evidence="2" type="ORF">H8Z76_11360</name>
</gene>
<accession>A0ABR7ICJ3</accession>
<dbReference type="Proteomes" id="UP000621540">
    <property type="component" value="Unassembled WGS sequence"/>
</dbReference>
<sequence>MVIQYLEKYQKSLLKEKADCEEAYEKTDQKIKSNLEFREILAQKSDPDYEAFTPHVVHPREKEKISELKVEEEKLRKRKDELKTRITELEGKLDELKSVITEALETEKQQEKKKQQERIQNWNTSGMDDPDILITKLELCKKIALVDPHRCQDELRLLLEKVKEWKDGSTEER</sequence>
<name>A0ABR7ICJ3_9FIRM</name>
<organism evidence="2 3">
    <name type="scientific">Roseburia yibonii</name>
    <dbReference type="NCBI Taxonomy" id="2763063"/>
    <lineage>
        <taxon>Bacteria</taxon>
        <taxon>Bacillati</taxon>
        <taxon>Bacillota</taxon>
        <taxon>Clostridia</taxon>
        <taxon>Lachnospirales</taxon>
        <taxon>Lachnospiraceae</taxon>
        <taxon>Roseburia</taxon>
    </lineage>
</organism>
<evidence type="ECO:0000313" key="3">
    <source>
        <dbReference type="Proteomes" id="UP000621540"/>
    </source>
</evidence>
<keyword evidence="1" id="KW-0175">Coiled coil</keyword>
<proteinExistence type="predicted"/>
<protein>
    <recommendedName>
        <fullName evidence="4">DUF4315 family protein</fullName>
    </recommendedName>
</protein>